<dbReference type="Proteomes" id="UP000678237">
    <property type="component" value="Unassembled WGS sequence"/>
</dbReference>
<dbReference type="Pfam" id="PF04471">
    <property type="entry name" value="Mrr_cat"/>
    <property type="match status" value="1"/>
</dbReference>
<evidence type="ECO:0000313" key="5">
    <source>
        <dbReference type="EMBL" id="MBS3062246.1"/>
    </source>
</evidence>
<keyword evidence="5" id="KW-0540">Nuclease</keyword>
<proteinExistence type="predicted"/>
<dbReference type="AlphaFoldDB" id="A0A8T4LH79"/>
<comment type="caution">
    <text evidence="5">The sequence shown here is derived from an EMBL/GenBank/DDBJ whole genome shotgun (WGS) entry which is preliminary data.</text>
</comment>
<dbReference type="GO" id="GO:0004519">
    <property type="term" value="F:endonuclease activity"/>
    <property type="evidence" value="ECO:0007669"/>
    <property type="project" value="UniProtKB-KW"/>
</dbReference>
<reference evidence="5" key="2">
    <citation type="submission" date="2021-05" db="EMBL/GenBank/DDBJ databases">
        <title>Protein family content uncovers lineage relationships and bacterial pathway maintenance mechanisms in DPANN archaea.</title>
        <authorList>
            <person name="Castelle C.J."/>
            <person name="Meheust R."/>
            <person name="Jaffe A.L."/>
            <person name="Seitz K."/>
            <person name="Gong X."/>
            <person name="Baker B.J."/>
            <person name="Banfield J.F."/>
        </authorList>
    </citation>
    <scope>NUCLEOTIDE SEQUENCE</scope>
    <source>
        <strain evidence="5">RIFCSPLOWO2_01_FULL_58_19</strain>
    </source>
</reference>
<dbReference type="GO" id="GO:0009307">
    <property type="term" value="P:DNA restriction-modification system"/>
    <property type="evidence" value="ECO:0007669"/>
    <property type="project" value="InterPro"/>
</dbReference>
<dbReference type="SUPFAM" id="SSF52980">
    <property type="entry name" value="Restriction endonuclease-like"/>
    <property type="match status" value="1"/>
</dbReference>
<feature type="domain" description="ATP-cone" evidence="4">
    <location>
        <begin position="1"/>
        <end position="110"/>
    </location>
</feature>
<dbReference type="InterPro" id="IPR007560">
    <property type="entry name" value="Restrct_endonuc_IV_Mrr"/>
</dbReference>
<dbReference type="InterPro" id="IPR011335">
    <property type="entry name" value="Restrct_endonuc-II-like"/>
</dbReference>
<dbReference type="InterPro" id="IPR011856">
    <property type="entry name" value="tRNA_endonuc-like_dom_sf"/>
</dbReference>
<dbReference type="EC" id="3.1.21.-" evidence="5"/>
<protein>
    <submittedName>
        <fullName evidence="5">Restriction endonuclease</fullName>
        <ecNumber evidence="5">3.1.21.-</ecNumber>
    </submittedName>
</protein>
<evidence type="ECO:0000256" key="3">
    <source>
        <dbReference type="PROSITE-ProRule" id="PRU00492"/>
    </source>
</evidence>
<reference evidence="5" key="1">
    <citation type="submission" date="2021-03" db="EMBL/GenBank/DDBJ databases">
        <authorList>
            <person name="Jaffe A."/>
        </authorList>
    </citation>
    <scope>NUCLEOTIDE SEQUENCE</scope>
    <source>
        <strain evidence="5">RIFCSPLOWO2_01_FULL_58_19</strain>
    </source>
</reference>
<evidence type="ECO:0000313" key="6">
    <source>
        <dbReference type="Proteomes" id="UP000678237"/>
    </source>
</evidence>
<name>A0A8T4LH79_9ARCH</name>
<evidence type="ECO:0000256" key="2">
    <source>
        <dbReference type="ARBA" id="ARBA00022840"/>
    </source>
</evidence>
<dbReference type="EMBL" id="JAGVWE010000001">
    <property type="protein sequence ID" value="MBS3062246.1"/>
    <property type="molecule type" value="Genomic_DNA"/>
</dbReference>
<dbReference type="GO" id="GO:0003677">
    <property type="term" value="F:DNA binding"/>
    <property type="evidence" value="ECO:0007669"/>
    <property type="project" value="InterPro"/>
</dbReference>
<organism evidence="5 6">
    <name type="scientific">Candidatus Iainarchaeum sp</name>
    <dbReference type="NCBI Taxonomy" id="3101447"/>
    <lineage>
        <taxon>Archaea</taxon>
        <taxon>Candidatus Iainarchaeota</taxon>
        <taxon>Candidatus Iainarchaeia</taxon>
        <taxon>Candidatus Iainarchaeales</taxon>
        <taxon>Candidatus Iainarchaeaceae</taxon>
        <taxon>Candidatus Iainarchaeum</taxon>
    </lineage>
</organism>
<dbReference type="PROSITE" id="PS51161">
    <property type="entry name" value="ATP_CONE"/>
    <property type="match status" value="1"/>
</dbReference>
<dbReference type="Gene3D" id="3.40.1350.10">
    <property type="match status" value="1"/>
</dbReference>
<dbReference type="GO" id="GO:0005524">
    <property type="term" value="F:ATP binding"/>
    <property type="evidence" value="ECO:0007669"/>
    <property type="project" value="UniProtKB-UniRule"/>
</dbReference>
<keyword evidence="5" id="KW-0255">Endonuclease</keyword>
<keyword evidence="1 3" id="KW-0547">Nucleotide-binding</keyword>
<dbReference type="Pfam" id="PF03477">
    <property type="entry name" value="ATP-cone"/>
    <property type="match status" value="1"/>
</dbReference>
<keyword evidence="5" id="KW-0378">Hydrolase</keyword>
<gene>
    <name evidence="5" type="ORF">J4203_00075</name>
</gene>
<dbReference type="InterPro" id="IPR005144">
    <property type="entry name" value="ATP-cone_dom"/>
</dbReference>
<dbReference type="CDD" id="cd22308">
    <property type="entry name" value="Af1548-like"/>
    <property type="match status" value="1"/>
</dbReference>
<sequence length="272" mass="30195">MRVLKANGESEEFDAEKVRRACLRAGASDRMAEEITQSVRARAYDGIPTHEIYAMAYKLLKQAKTGAEHRFSLKKAMMELGPEGHAFEDFVARVFQANGYQARTRQIVKGKCVSHEVDVVAENAGEKVLVECKFHHRPGIECHVQNPLYVWARFQDVVEGAKSNGERPFTQAWLATNTRLSSDAVAYAECVGLKVLGWKYPSVNGLEALIEQKRLYPVTVLTGLTSHEKDRLVGADILLLRELVQANAAGLAAKTGLPAPRIEGLKAQVHWL</sequence>
<dbReference type="GO" id="GO:0016787">
    <property type="term" value="F:hydrolase activity"/>
    <property type="evidence" value="ECO:0007669"/>
    <property type="project" value="UniProtKB-KW"/>
</dbReference>
<evidence type="ECO:0000256" key="1">
    <source>
        <dbReference type="ARBA" id="ARBA00022741"/>
    </source>
</evidence>
<evidence type="ECO:0000259" key="4">
    <source>
        <dbReference type="PROSITE" id="PS51161"/>
    </source>
</evidence>
<keyword evidence="2 3" id="KW-0067">ATP-binding</keyword>
<accession>A0A8T4LH79</accession>